<proteinExistence type="predicted"/>
<sequence length="277" mass="29861">MSHYQRIACLCTEAVETLYLLGAEHLIAGISGFTVYPPEARQHKPKISGFSSGKLEKILAVEPDLVVAYSSLQSDIVKDVADAGVDVQHFNHRDLAGVLRMVRVLGSLTGKEREAATLAASLQAAIDTAAAESAANDAAGLPRPLVYFEEWPDPIITGIGWVGELIELAGGRDAYAEHAPFVRAKERIVADPLTVAARAPDLIVGSWCGKRFRPETLLERDGWQQVPAVRNFARGHVIEIKSADILAPGPTLLTRGLPQLQALIRQWHADRAAGALA</sequence>
<protein>
    <submittedName>
        <fullName evidence="2">Cobalamin-binding protein</fullName>
    </submittedName>
</protein>
<organism evidence="2 3">
    <name type="scientific">Vogesella alkaliphila</name>
    <dbReference type="NCBI Taxonomy" id="1193621"/>
    <lineage>
        <taxon>Bacteria</taxon>
        <taxon>Pseudomonadati</taxon>
        <taxon>Pseudomonadota</taxon>
        <taxon>Betaproteobacteria</taxon>
        <taxon>Neisseriales</taxon>
        <taxon>Chromobacteriaceae</taxon>
        <taxon>Vogesella</taxon>
    </lineage>
</organism>
<name>A0ABQ2YDT2_9NEIS</name>
<accession>A0ABQ2YDT2</accession>
<dbReference type="PANTHER" id="PTHR30535:SF34">
    <property type="entry name" value="MOLYBDATE-BINDING PROTEIN MOLA"/>
    <property type="match status" value="1"/>
</dbReference>
<feature type="domain" description="Fe/B12 periplasmic-binding" evidence="1">
    <location>
        <begin position="6"/>
        <end position="268"/>
    </location>
</feature>
<dbReference type="Gene3D" id="3.40.50.1980">
    <property type="entry name" value="Nitrogenase molybdenum iron protein domain"/>
    <property type="match status" value="2"/>
</dbReference>
<dbReference type="SUPFAM" id="SSF53807">
    <property type="entry name" value="Helical backbone' metal receptor"/>
    <property type="match status" value="1"/>
</dbReference>
<evidence type="ECO:0000259" key="1">
    <source>
        <dbReference type="PROSITE" id="PS50983"/>
    </source>
</evidence>
<dbReference type="InterPro" id="IPR002491">
    <property type="entry name" value="ABC_transptr_periplasmic_BD"/>
</dbReference>
<dbReference type="Proteomes" id="UP000600877">
    <property type="component" value="Unassembled WGS sequence"/>
</dbReference>
<reference evidence="3" key="1">
    <citation type="journal article" date="2019" name="Int. J. Syst. Evol. Microbiol.">
        <title>The Global Catalogue of Microorganisms (GCM) 10K type strain sequencing project: providing services to taxonomists for standard genome sequencing and annotation.</title>
        <authorList>
            <consortium name="The Broad Institute Genomics Platform"/>
            <consortium name="The Broad Institute Genome Sequencing Center for Infectious Disease"/>
            <person name="Wu L."/>
            <person name="Ma J."/>
        </authorList>
    </citation>
    <scope>NUCLEOTIDE SEQUENCE [LARGE SCALE GENOMIC DNA]</scope>
    <source>
        <strain evidence="3">KCTC 32041</strain>
    </source>
</reference>
<gene>
    <name evidence="2" type="ORF">GCM10011290_05460</name>
</gene>
<evidence type="ECO:0000313" key="3">
    <source>
        <dbReference type="Proteomes" id="UP000600877"/>
    </source>
</evidence>
<comment type="caution">
    <text evidence="2">The sequence shown here is derived from an EMBL/GenBank/DDBJ whole genome shotgun (WGS) entry which is preliminary data.</text>
</comment>
<dbReference type="RefSeq" id="WP_189372627.1">
    <property type="nucleotide sequence ID" value="NZ_BMYW01000001.1"/>
</dbReference>
<dbReference type="InterPro" id="IPR050902">
    <property type="entry name" value="ABC_Transporter_SBP"/>
</dbReference>
<dbReference type="PROSITE" id="PS50983">
    <property type="entry name" value="FE_B12_PBP"/>
    <property type="match status" value="1"/>
</dbReference>
<dbReference type="EMBL" id="BMYW01000001">
    <property type="protein sequence ID" value="GGX80644.1"/>
    <property type="molecule type" value="Genomic_DNA"/>
</dbReference>
<dbReference type="PANTHER" id="PTHR30535">
    <property type="entry name" value="VITAMIN B12-BINDING PROTEIN"/>
    <property type="match status" value="1"/>
</dbReference>
<keyword evidence="3" id="KW-1185">Reference proteome</keyword>
<dbReference type="Pfam" id="PF01497">
    <property type="entry name" value="Peripla_BP_2"/>
    <property type="match status" value="1"/>
</dbReference>
<evidence type="ECO:0000313" key="2">
    <source>
        <dbReference type="EMBL" id="GGX80644.1"/>
    </source>
</evidence>